<organism evidence="1 2">
    <name type="scientific">Moorena producens (strain JHB)</name>
    <dbReference type="NCBI Taxonomy" id="1454205"/>
    <lineage>
        <taxon>Bacteria</taxon>
        <taxon>Bacillati</taxon>
        <taxon>Cyanobacteriota</taxon>
        <taxon>Cyanophyceae</taxon>
        <taxon>Coleofasciculales</taxon>
        <taxon>Coleofasciculaceae</taxon>
        <taxon>Moorena</taxon>
    </lineage>
</organism>
<dbReference type="SUPFAM" id="SSF53098">
    <property type="entry name" value="Ribonuclease H-like"/>
    <property type="match status" value="1"/>
</dbReference>
<protein>
    <submittedName>
        <fullName evidence="1">Transposase</fullName>
    </submittedName>
</protein>
<name>A0A1D9FVX4_MOOP1</name>
<accession>A0A1D9FVX4</accession>
<reference evidence="2" key="1">
    <citation type="submission" date="2016-10" db="EMBL/GenBank/DDBJ databases">
        <title>Comparative genomics uncovers the prolific and rare metabolic potential of the cyanobacterial genus Moorea.</title>
        <authorList>
            <person name="Leao T."/>
            <person name="Castelao G."/>
            <person name="Korobeynikov A."/>
            <person name="Monroe E.A."/>
            <person name="Podell S."/>
            <person name="Glukhov E."/>
            <person name="Allen E."/>
            <person name="Gerwick W.H."/>
            <person name="Gerwick L."/>
        </authorList>
    </citation>
    <scope>NUCLEOTIDE SEQUENCE [LARGE SCALE GENOMIC DNA]</scope>
    <source>
        <strain evidence="2">JHB</strain>
    </source>
</reference>
<dbReference type="EMBL" id="CP017708">
    <property type="protein sequence ID" value="AOY79491.2"/>
    <property type="molecule type" value="Genomic_DNA"/>
</dbReference>
<proteinExistence type="predicted"/>
<dbReference type="InterPro" id="IPR012337">
    <property type="entry name" value="RNaseH-like_sf"/>
</dbReference>
<evidence type="ECO:0000313" key="2">
    <source>
        <dbReference type="Proteomes" id="UP000176944"/>
    </source>
</evidence>
<evidence type="ECO:0000313" key="1">
    <source>
        <dbReference type="EMBL" id="AOY79491.2"/>
    </source>
</evidence>
<dbReference type="AlphaFoldDB" id="A0A1D9FVX4"/>
<sequence length="352" mass="41055">MKYSFSWCAFTLVGEPDRCRTANNHMVQMTLNRHLLEWKKVVSYRFPDLSLPQVNGLATWSFGMVITKSSSLTKVSNLIAKINQEKENTVRQRLKEWYFEAEAKAKKDHKRVSQDEVTECFASLLRWIVDVLPPTTKELLIALDATCVGQNFTVLSINVLIAGSGIPVAWKIVKATQKGSWKPYWKKLLSALKEIVPTTWQVIVAADIRLYADWLYQEIVNNGWHPFLRINHQGQYQIYGSSSWHPLATVVDCDGISWSGQVRCFKTNTIKCTLLARWEQNYKDTWLILTDLNPCDCQIDWYGFRSWIECEYSDIKSDGWQWQRTRLVSPQRAERHWERYGCSSVMDDQPRW</sequence>
<gene>
    <name evidence="1" type="ORF">BJP36_05730</name>
</gene>
<dbReference type="Proteomes" id="UP000176944">
    <property type="component" value="Chromosome"/>
</dbReference>